<reference evidence="4 5" key="1">
    <citation type="journal article" date="2011" name="Stand. Genomic Sci.">
        <title>Complete genome sequence of the gliding, heparinolytic Pedobacter saltans type strain (113).</title>
        <authorList>
            <person name="Liolios K."/>
            <person name="Sikorski J."/>
            <person name="Lu M."/>
            <person name="Nolan M."/>
            <person name="Lapidus A."/>
            <person name="Lucas S."/>
            <person name="Hammon N."/>
            <person name="Deshpande S."/>
            <person name="Cheng J.F."/>
            <person name="Tapia R."/>
            <person name="Han C."/>
            <person name="Goodwin L."/>
            <person name="Pitluck S."/>
            <person name="Huntemann M."/>
            <person name="Ivanova N."/>
            <person name="Pagani I."/>
            <person name="Mavromatis K."/>
            <person name="Ovchinikova G."/>
            <person name="Pati A."/>
            <person name="Chen A."/>
            <person name="Palaniappan K."/>
            <person name="Land M."/>
            <person name="Hauser L."/>
            <person name="Brambilla E.M."/>
            <person name="Kotsyurbenko O."/>
            <person name="Rohde M."/>
            <person name="Tindall B.J."/>
            <person name="Abt B."/>
            <person name="Goker M."/>
            <person name="Detter J.C."/>
            <person name="Woyke T."/>
            <person name="Bristow J."/>
            <person name="Eisen J.A."/>
            <person name="Markowitz V."/>
            <person name="Hugenholtz P."/>
            <person name="Klenk H.P."/>
            <person name="Kyrpides N.C."/>
        </authorList>
    </citation>
    <scope>NUCLEOTIDE SEQUENCE [LARGE SCALE GENOMIC DNA]</scope>
    <source>
        <strain evidence="5">ATCC 51119 / DSM 12145 / JCM 21818 / LMG 10337 / NBRC 100064 / NCIMB 13643</strain>
    </source>
</reference>
<dbReference type="Gene3D" id="1.20.120.450">
    <property type="entry name" value="dinb family like domain"/>
    <property type="match status" value="1"/>
</dbReference>
<proteinExistence type="inferred from homology"/>
<organism evidence="4 5">
    <name type="scientific">Pseudopedobacter saltans (strain ATCC 51119 / DSM 12145 / JCM 21818 / CCUG 39354 / LMG 10337 / NBRC 100064 / NCIMB 13643)</name>
    <name type="common">Pedobacter saltans</name>
    <dbReference type="NCBI Taxonomy" id="762903"/>
    <lineage>
        <taxon>Bacteria</taxon>
        <taxon>Pseudomonadati</taxon>
        <taxon>Bacteroidota</taxon>
        <taxon>Sphingobacteriia</taxon>
        <taxon>Sphingobacteriales</taxon>
        <taxon>Sphingobacteriaceae</taxon>
        <taxon>Pseudopedobacter</taxon>
    </lineage>
</organism>
<dbReference type="PANTHER" id="PTHR37302:SF3">
    <property type="entry name" value="DAMAGE-INDUCIBLE PROTEIN DINB"/>
    <property type="match status" value="1"/>
</dbReference>
<dbReference type="InterPro" id="IPR007837">
    <property type="entry name" value="DinB"/>
</dbReference>
<dbReference type="OrthoDB" id="9811413at2"/>
<comment type="similarity">
    <text evidence="1">Belongs to the DinB family.</text>
</comment>
<dbReference type="KEGG" id="psn:Pedsa_0511"/>
<dbReference type="EMBL" id="CP002545">
    <property type="protein sequence ID" value="ADY51092.1"/>
    <property type="molecule type" value="Genomic_DNA"/>
</dbReference>
<dbReference type="HOGENOM" id="CLU_101283_3_1_10"/>
<evidence type="ECO:0000313" key="5">
    <source>
        <dbReference type="Proteomes" id="UP000000310"/>
    </source>
</evidence>
<reference evidence="5" key="2">
    <citation type="submission" date="2011-02" db="EMBL/GenBank/DDBJ databases">
        <title>The complete genome of Pedobacter saltans DSM 12145.</title>
        <authorList>
            <consortium name="US DOE Joint Genome Institute (JGI-PGF)"/>
            <person name="Lucas S."/>
            <person name="Copeland A."/>
            <person name="Lapidus A."/>
            <person name="Bruce D."/>
            <person name="Goodwin L."/>
            <person name="Pitluck S."/>
            <person name="Kyrpides N."/>
            <person name="Mavromatis K."/>
            <person name="Pagani I."/>
            <person name="Ivanova N."/>
            <person name="Ovchinnikova G."/>
            <person name="Lu M."/>
            <person name="Detter J.C."/>
            <person name="Han C."/>
            <person name="Land M."/>
            <person name="Hauser L."/>
            <person name="Markowitz V."/>
            <person name="Cheng J.-F."/>
            <person name="Hugenholtz P."/>
            <person name="Woyke T."/>
            <person name="Wu D."/>
            <person name="Tindall B."/>
            <person name="Pomrenke H.G."/>
            <person name="Brambilla E."/>
            <person name="Klenk H.-P."/>
            <person name="Eisen J.A."/>
        </authorList>
    </citation>
    <scope>NUCLEOTIDE SEQUENCE [LARGE SCALE GENOMIC DNA]</scope>
    <source>
        <strain evidence="5">ATCC 51119 / DSM 12145 / JCM 21818 / LMG 10337 / NBRC 100064 / NCIMB 13643</strain>
    </source>
</reference>
<feature type="binding site" evidence="3">
    <location>
        <position position="129"/>
    </location>
    <ligand>
        <name>a divalent metal cation</name>
        <dbReference type="ChEBI" id="CHEBI:60240"/>
    </ligand>
</feature>
<sequence>MDKLSKLKNKLAELLEYNFQMNHMFIRLYLEHADLMTERLSTLINHILNAHQIWNSRLLNQSSFDRFQINPNHSLRSINEENYRKSLLIVNDDNTDLENIITYQTSTGDSFHNSIEDILLHVINHSTYHRAQVATDFKQLGIAPPISDYIAYKRTLPTR</sequence>
<evidence type="ECO:0000313" key="4">
    <source>
        <dbReference type="EMBL" id="ADY51092.1"/>
    </source>
</evidence>
<evidence type="ECO:0000256" key="2">
    <source>
        <dbReference type="ARBA" id="ARBA00022723"/>
    </source>
</evidence>
<evidence type="ECO:0000256" key="1">
    <source>
        <dbReference type="ARBA" id="ARBA00008635"/>
    </source>
</evidence>
<dbReference type="SUPFAM" id="SSF109854">
    <property type="entry name" value="DinB/YfiT-like putative metalloenzymes"/>
    <property type="match status" value="1"/>
</dbReference>
<dbReference type="AlphaFoldDB" id="F0S6L6"/>
<accession>F0S6L6</accession>
<dbReference type="PANTHER" id="PTHR37302">
    <property type="entry name" value="SLR1116 PROTEIN"/>
    <property type="match status" value="1"/>
</dbReference>
<feature type="binding site" evidence="3">
    <location>
        <position position="125"/>
    </location>
    <ligand>
        <name>a divalent metal cation</name>
        <dbReference type="ChEBI" id="CHEBI:60240"/>
    </ligand>
</feature>
<gene>
    <name evidence="4" type="ordered locus">Pedsa_0511</name>
</gene>
<dbReference type="Pfam" id="PF05163">
    <property type="entry name" value="DinB"/>
    <property type="match status" value="1"/>
</dbReference>
<dbReference type="eggNOG" id="COG2318">
    <property type="taxonomic scope" value="Bacteria"/>
</dbReference>
<keyword evidence="2 3" id="KW-0479">Metal-binding</keyword>
<evidence type="ECO:0000256" key="3">
    <source>
        <dbReference type="PIRSR" id="PIRSR607837-1"/>
    </source>
</evidence>
<keyword evidence="5" id="KW-1185">Reference proteome</keyword>
<name>F0S6L6_PSESL</name>
<protein>
    <submittedName>
        <fullName evidence="4">DinB family protein</fullName>
    </submittedName>
</protein>
<dbReference type="Proteomes" id="UP000000310">
    <property type="component" value="Chromosome"/>
</dbReference>
<feature type="binding site" evidence="3">
    <location>
        <position position="46"/>
    </location>
    <ligand>
        <name>a divalent metal cation</name>
        <dbReference type="ChEBI" id="CHEBI:60240"/>
    </ligand>
</feature>
<dbReference type="STRING" id="762903.Pedsa_0511"/>
<dbReference type="RefSeq" id="WP_013631595.1">
    <property type="nucleotide sequence ID" value="NC_015177.1"/>
</dbReference>
<dbReference type="GO" id="GO:0046872">
    <property type="term" value="F:metal ion binding"/>
    <property type="evidence" value="ECO:0007669"/>
    <property type="project" value="UniProtKB-KW"/>
</dbReference>
<dbReference type="InterPro" id="IPR034660">
    <property type="entry name" value="DinB/YfiT-like"/>
</dbReference>